<reference evidence="1" key="1">
    <citation type="submission" date="2023-03" db="EMBL/GenBank/DDBJ databases">
        <title>Amycolatopsis taiwanensis NBRC 103393.</title>
        <authorList>
            <person name="Ichikawa N."/>
            <person name="Sato H."/>
            <person name="Tonouchi N."/>
        </authorList>
    </citation>
    <scope>NUCLEOTIDE SEQUENCE</scope>
    <source>
        <strain evidence="1">NBRC 103393</strain>
    </source>
</reference>
<protein>
    <submittedName>
        <fullName evidence="1">Uncharacterized protein</fullName>
    </submittedName>
</protein>
<gene>
    <name evidence="1" type="ORF">Atai01_75250</name>
</gene>
<dbReference type="RefSeq" id="WP_285490314.1">
    <property type="nucleotide sequence ID" value="NZ_BSTI01000028.1"/>
</dbReference>
<evidence type="ECO:0000313" key="2">
    <source>
        <dbReference type="Proteomes" id="UP001165136"/>
    </source>
</evidence>
<organism evidence="1 2">
    <name type="scientific">Amycolatopsis taiwanensis</name>
    <dbReference type="NCBI Taxonomy" id="342230"/>
    <lineage>
        <taxon>Bacteria</taxon>
        <taxon>Bacillati</taxon>
        <taxon>Actinomycetota</taxon>
        <taxon>Actinomycetes</taxon>
        <taxon>Pseudonocardiales</taxon>
        <taxon>Pseudonocardiaceae</taxon>
        <taxon>Amycolatopsis</taxon>
    </lineage>
</organism>
<dbReference type="AlphaFoldDB" id="A0A9W6R850"/>
<sequence>MRPGDRVSAGADCGITLEGPRAEIWVNEGEEGTVLRVEDYVEYAEARPMKVGSTAEKMLLSGKNPPHEKRRFIRLLVKFDFGMTIQIDADKVSVKS</sequence>
<proteinExistence type="predicted"/>
<comment type="caution">
    <text evidence="1">The sequence shown here is derived from an EMBL/GenBank/DDBJ whole genome shotgun (WGS) entry which is preliminary data.</text>
</comment>
<accession>A0A9W6R850</accession>
<keyword evidence="2" id="KW-1185">Reference proteome</keyword>
<dbReference type="Proteomes" id="UP001165136">
    <property type="component" value="Unassembled WGS sequence"/>
</dbReference>
<name>A0A9W6R850_9PSEU</name>
<evidence type="ECO:0000313" key="1">
    <source>
        <dbReference type="EMBL" id="GLY70906.1"/>
    </source>
</evidence>
<dbReference type="EMBL" id="BSTI01000028">
    <property type="protein sequence ID" value="GLY70906.1"/>
    <property type="molecule type" value="Genomic_DNA"/>
</dbReference>